<organism evidence="13 14">
    <name type="scientific">Muricoccus vinaceus</name>
    <dbReference type="NCBI Taxonomy" id="424704"/>
    <lineage>
        <taxon>Bacteria</taxon>
        <taxon>Pseudomonadati</taxon>
        <taxon>Pseudomonadota</taxon>
        <taxon>Alphaproteobacteria</taxon>
        <taxon>Acetobacterales</taxon>
        <taxon>Roseomonadaceae</taxon>
        <taxon>Muricoccus</taxon>
    </lineage>
</organism>
<dbReference type="PANTHER" id="PTHR30386:SF17">
    <property type="entry name" value="ALKALINE PROTEASE SECRETION PROTEIN APRE"/>
    <property type="match status" value="1"/>
</dbReference>
<evidence type="ECO:0000256" key="8">
    <source>
        <dbReference type="ARBA" id="ARBA00023136"/>
    </source>
</evidence>
<evidence type="ECO:0000313" key="14">
    <source>
        <dbReference type="Proteomes" id="UP001589789"/>
    </source>
</evidence>
<evidence type="ECO:0000256" key="3">
    <source>
        <dbReference type="ARBA" id="ARBA00022448"/>
    </source>
</evidence>
<dbReference type="Pfam" id="PF25994">
    <property type="entry name" value="HH_AprE"/>
    <property type="match status" value="1"/>
</dbReference>
<sequence length="492" mass="52291">MSDLASTPREVLPAPSGNVMARPTPRGTFPVRATPGDAPPVLRAQSTPPAPHDPDLEAVIGAPSLRRIALASVLTLGIGVGGLFGWAATTSLESAVMGVGSFVAEGRRKTVTLLEPGILRQLAVNEGDEVRAGQVLFRLDVTQAEAAANQARALYVTGLARISRLTAEQAGHRTLTPPVLEAPSPLLEQSLASAMQAEQRLFAARWAAYNGSLAAARRHAAQYGDQIRALGAQKTAASTRLGALRDELAGVNQLLANGFATRTRALELRRNEAEALGSLGQYTAQEAQARELQAQAVLEAENLNLTRQSEIARDLQEANAATTDAVERLRAAQDVLNRREVTAPEAGTVTDIKYFTPGSSIGAGQPVLDLVPEGAALVVEVRIAPNDIEQVAVGQHVNVRLSAFRQREVPLMTGRLTYVSADRQTDPQGSAFFLARAVLNPASSVEGKEGNLAIPPLAAGMPAEVFVLGEKRTVLDYLLRPLRDSLRRALRD</sequence>
<evidence type="ECO:0000256" key="10">
    <source>
        <dbReference type="SAM" id="MobiDB-lite"/>
    </source>
</evidence>
<keyword evidence="8 9" id="KW-0472">Membrane</keyword>
<accession>A0ABV6IZW5</accession>
<dbReference type="PRINTS" id="PR01490">
    <property type="entry name" value="RTXTOXIND"/>
</dbReference>
<keyword evidence="14" id="KW-1185">Reference proteome</keyword>
<reference evidence="13 14" key="1">
    <citation type="submission" date="2024-09" db="EMBL/GenBank/DDBJ databases">
        <authorList>
            <person name="Sun Q."/>
            <person name="Mori K."/>
        </authorList>
    </citation>
    <scope>NUCLEOTIDE SEQUENCE [LARGE SCALE GENOMIC DNA]</scope>
    <source>
        <strain evidence="13 14">CCM 7468</strain>
    </source>
</reference>
<evidence type="ECO:0000256" key="9">
    <source>
        <dbReference type="RuleBase" id="RU365093"/>
    </source>
</evidence>
<dbReference type="Pfam" id="PF26002">
    <property type="entry name" value="Beta-barrel_AprE"/>
    <property type="match status" value="1"/>
</dbReference>
<evidence type="ECO:0000313" key="13">
    <source>
        <dbReference type="EMBL" id="MFC0389176.1"/>
    </source>
</evidence>
<feature type="domain" description="AprE-like beta-barrel" evidence="12">
    <location>
        <begin position="377"/>
        <end position="467"/>
    </location>
</feature>
<dbReference type="InterPro" id="IPR058781">
    <property type="entry name" value="HH_AprE-like"/>
</dbReference>
<keyword evidence="5 9" id="KW-0997">Cell inner membrane</keyword>
<evidence type="ECO:0000256" key="1">
    <source>
        <dbReference type="ARBA" id="ARBA00004377"/>
    </source>
</evidence>
<feature type="domain" description="AprE-like long alpha-helical hairpin" evidence="11">
    <location>
        <begin position="144"/>
        <end position="335"/>
    </location>
</feature>
<keyword evidence="3 9" id="KW-0813">Transport</keyword>
<evidence type="ECO:0000259" key="12">
    <source>
        <dbReference type="Pfam" id="PF26002"/>
    </source>
</evidence>
<evidence type="ECO:0000256" key="5">
    <source>
        <dbReference type="ARBA" id="ARBA00022519"/>
    </source>
</evidence>
<protein>
    <recommendedName>
        <fullName evidence="9">Membrane fusion protein (MFP) family protein</fullName>
    </recommendedName>
</protein>
<feature type="region of interest" description="Disordered" evidence="10">
    <location>
        <begin position="1"/>
        <end position="53"/>
    </location>
</feature>
<dbReference type="PANTHER" id="PTHR30386">
    <property type="entry name" value="MEMBRANE FUSION SUBUNIT OF EMRAB-TOLC MULTIDRUG EFFLUX PUMP"/>
    <property type="match status" value="1"/>
</dbReference>
<dbReference type="NCBIfam" id="TIGR01843">
    <property type="entry name" value="type_I_hlyD"/>
    <property type="match status" value="1"/>
</dbReference>
<dbReference type="SUPFAM" id="SSF111369">
    <property type="entry name" value="HlyD-like secretion proteins"/>
    <property type="match status" value="1"/>
</dbReference>
<comment type="caution">
    <text evidence="13">The sequence shown here is derived from an EMBL/GenBank/DDBJ whole genome shotgun (WGS) entry which is preliminary data.</text>
</comment>
<dbReference type="Proteomes" id="UP001589789">
    <property type="component" value="Unassembled WGS sequence"/>
</dbReference>
<dbReference type="Gene3D" id="2.40.30.170">
    <property type="match status" value="1"/>
</dbReference>
<dbReference type="EMBL" id="JBHLVZ010000098">
    <property type="protein sequence ID" value="MFC0389176.1"/>
    <property type="molecule type" value="Genomic_DNA"/>
</dbReference>
<dbReference type="RefSeq" id="WP_377056307.1">
    <property type="nucleotide sequence ID" value="NZ_JBHLVZ010000098.1"/>
</dbReference>
<dbReference type="Gene3D" id="2.40.50.100">
    <property type="match status" value="1"/>
</dbReference>
<proteinExistence type="inferred from homology"/>
<dbReference type="InterPro" id="IPR050739">
    <property type="entry name" value="MFP"/>
</dbReference>
<dbReference type="InterPro" id="IPR058982">
    <property type="entry name" value="Beta-barrel_AprE"/>
</dbReference>
<dbReference type="InterPro" id="IPR010129">
    <property type="entry name" value="T1SS_HlyD"/>
</dbReference>
<gene>
    <name evidence="13" type="ORF">ACFFIC_27065</name>
</gene>
<comment type="subcellular location">
    <subcellularLocation>
        <location evidence="1 9">Cell inner membrane</location>
        <topology evidence="1 9">Single-pass membrane protein</topology>
    </subcellularLocation>
</comment>
<keyword evidence="6 9" id="KW-0812">Transmembrane</keyword>
<keyword evidence="4 9" id="KW-1003">Cell membrane</keyword>
<evidence type="ECO:0000256" key="2">
    <source>
        <dbReference type="ARBA" id="ARBA00009477"/>
    </source>
</evidence>
<comment type="similarity">
    <text evidence="2 9">Belongs to the membrane fusion protein (MFP) (TC 8.A.1) family.</text>
</comment>
<feature type="transmembrane region" description="Helical" evidence="9">
    <location>
        <begin position="68"/>
        <end position="88"/>
    </location>
</feature>
<evidence type="ECO:0000256" key="6">
    <source>
        <dbReference type="ARBA" id="ARBA00022692"/>
    </source>
</evidence>
<evidence type="ECO:0000256" key="4">
    <source>
        <dbReference type="ARBA" id="ARBA00022475"/>
    </source>
</evidence>
<evidence type="ECO:0000256" key="7">
    <source>
        <dbReference type="ARBA" id="ARBA00022989"/>
    </source>
</evidence>
<name>A0ABV6IZW5_9PROT</name>
<keyword evidence="7 9" id="KW-1133">Transmembrane helix</keyword>
<evidence type="ECO:0000259" key="11">
    <source>
        <dbReference type="Pfam" id="PF25994"/>
    </source>
</evidence>